<dbReference type="Proteomes" id="UP000018958">
    <property type="component" value="Unassembled WGS sequence"/>
</dbReference>
<dbReference type="EMBL" id="ANIX01002058">
    <property type="protein sequence ID" value="ETP14676.1"/>
    <property type="molecule type" value="Genomic_DNA"/>
</dbReference>
<protein>
    <submittedName>
        <fullName evidence="1">Uncharacterized protein</fullName>
    </submittedName>
</protein>
<feature type="non-terminal residue" evidence="1">
    <location>
        <position position="50"/>
    </location>
</feature>
<evidence type="ECO:0000313" key="1">
    <source>
        <dbReference type="EMBL" id="ETP14676.1"/>
    </source>
</evidence>
<evidence type="ECO:0000313" key="2">
    <source>
        <dbReference type="Proteomes" id="UP000018958"/>
    </source>
</evidence>
<name>W2WVX8_PHYNI</name>
<organism evidence="1 2">
    <name type="scientific">Phytophthora nicotianae CJ01A1</name>
    <dbReference type="NCBI Taxonomy" id="1317063"/>
    <lineage>
        <taxon>Eukaryota</taxon>
        <taxon>Sar</taxon>
        <taxon>Stramenopiles</taxon>
        <taxon>Oomycota</taxon>
        <taxon>Peronosporomycetes</taxon>
        <taxon>Peronosporales</taxon>
        <taxon>Peronosporaceae</taxon>
        <taxon>Phytophthora</taxon>
    </lineage>
</organism>
<gene>
    <name evidence="1" type="ORF">F441_10402</name>
</gene>
<proteinExistence type="predicted"/>
<comment type="caution">
    <text evidence="1">The sequence shown here is derived from an EMBL/GenBank/DDBJ whole genome shotgun (WGS) entry which is preliminary data.</text>
</comment>
<dbReference type="OrthoDB" id="115956at2759"/>
<accession>W2WVX8</accession>
<sequence length="50" mass="5684">MSSVQHREREVVRPRAGQTLQLTDDEVIAAQAKSRLAQKMITAKVYRGMK</sequence>
<reference evidence="1 2" key="1">
    <citation type="submission" date="2013-11" db="EMBL/GenBank/DDBJ databases">
        <title>The Genome Sequence of Phytophthora parasitica CJ01A1.</title>
        <authorList>
            <consortium name="The Broad Institute Genomics Platform"/>
            <person name="Russ C."/>
            <person name="Tyler B."/>
            <person name="Panabieres F."/>
            <person name="Shan W."/>
            <person name="Tripathy S."/>
            <person name="Grunwald N."/>
            <person name="Machado M."/>
            <person name="Johnson C.S."/>
            <person name="Walker B."/>
            <person name="Young S.K."/>
            <person name="Zeng Q."/>
            <person name="Gargeya S."/>
            <person name="Fitzgerald M."/>
            <person name="Haas B."/>
            <person name="Abouelleil A."/>
            <person name="Allen A.W."/>
            <person name="Alvarado L."/>
            <person name="Arachchi H.M."/>
            <person name="Berlin A.M."/>
            <person name="Chapman S.B."/>
            <person name="Gainer-Dewar J."/>
            <person name="Goldberg J."/>
            <person name="Griggs A."/>
            <person name="Gujja S."/>
            <person name="Hansen M."/>
            <person name="Howarth C."/>
            <person name="Imamovic A."/>
            <person name="Ireland A."/>
            <person name="Larimer J."/>
            <person name="McCowan C."/>
            <person name="Murphy C."/>
            <person name="Pearson M."/>
            <person name="Poon T.W."/>
            <person name="Priest M."/>
            <person name="Roberts A."/>
            <person name="Saif S."/>
            <person name="Shea T."/>
            <person name="Sisk P."/>
            <person name="Sykes S."/>
            <person name="Wortman J."/>
            <person name="Nusbaum C."/>
            <person name="Birren B."/>
        </authorList>
    </citation>
    <scope>NUCLEOTIDE SEQUENCE [LARGE SCALE GENOMIC DNA]</scope>
    <source>
        <strain evidence="1 2">CJ01A1</strain>
    </source>
</reference>
<dbReference type="AlphaFoldDB" id="W2WVX8"/>